<dbReference type="Proteomes" id="UP000231279">
    <property type="component" value="Unassembled WGS sequence"/>
</dbReference>
<dbReference type="PANTHER" id="PTHR47584">
    <property type="match status" value="1"/>
</dbReference>
<dbReference type="OrthoDB" id="1921318at2759"/>
<sequence length="98" mass="11471">MAEAVSAMINSSQLRRVTNLLKGERFTISNCIKALDEIEGIEDNQYYAALYLFKNPRFRELFISLKSNYVRLTRLQRKVWKLCSRHLLTCSLHCKSVD</sequence>
<evidence type="ECO:0000313" key="2">
    <source>
        <dbReference type="Proteomes" id="UP000231279"/>
    </source>
</evidence>
<dbReference type="InterPro" id="IPR045026">
    <property type="entry name" value="LIMYB"/>
</dbReference>
<comment type="caution">
    <text evidence="1">The sequence shown here is derived from an EMBL/GenBank/DDBJ whole genome shotgun (WGS) entry which is preliminary data.</text>
</comment>
<gene>
    <name evidence="1" type="ORF">CDL12_20822</name>
</gene>
<accession>A0A2G9GN28</accession>
<dbReference type="PANTHER" id="PTHR47584:SF2">
    <property type="entry name" value="L10-INTERACTING MYB DOMAIN-CONTAINING PROTEIN-LIKE"/>
    <property type="match status" value="1"/>
</dbReference>
<dbReference type="STRING" id="429701.A0A2G9GN28"/>
<organism evidence="1 2">
    <name type="scientific">Handroanthus impetiginosus</name>
    <dbReference type="NCBI Taxonomy" id="429701"/>
    <lineage>
        <taxon>Eukaryota</taxon>
        <taxon>Viridiplantae</taxon>
        <taxon>Streptophyta</taxon>
        <taxon>Embryophyta</taxon>
        <taxon>Tracheophyta</taxon>
        <taxon>Spermatophyta</taxon>
        <taxon>Magnoliopsida</taxon>
        <taxon>eudicotyledons</taxon>
        <taxon>Gunneridae</taxon>
        <taxon>Pentapetalae</taxon>
        <taxon>asterids</taxon>
        <taxon>lamiids</taxon>
        <taxon>Lamiales</taxon>
        <taxon>Bignoniaceae</taxon>
        <taxon>Crescentiina</taxon>
        <taxon>Tabebuia alliance</taxon>
        <taxon>Handroanthus</taxon>
    </lineage>
</organism>
<protein>
    <submittedName>
        <fullName evidence="1">Uncharacterized protein</fullName>
    </submittedName>
</protein>
<proteinExistence type="predicted"/>
<dbReference type="AlphaFoldDB" id="A0A2G9GN28"/>
<name>A0A2G9GN28_9LAMI</name>
<reference evidence="2" key="1">
    <citation type="journal article" date="2018" name="Gigascience">
        <title>Genome assembly of the Pink Ipe (Handroanthus impetiginosus, Bignoniaceae), a highly valued, ecologically keystone Neotropical timber forest tree.</title>
        <authorList>
            <person name="Silva-Junior O.B."/>
            <person name="Grattapaglia D."/>
            <person name="Novaes E."/>
            <person name="Collevatti R.G."/>
        </authorList>
    </citation>
    <scope>NUCLEOTIDE SEQUENCE [LARGE SCALE GENOMIC DNA]</scope>
    <source>
        <strain evidence="2">cv. UFG-1</strain>
    </source>
</reference>
<keyword evidence="2" id="KW-1185">Reference proteome</keyword>
<dbReference type="EMBL" id="NKXS01004356">
    <property type="protein sequence ID" value="PIN06622.1"/>
    <property type="molecule type" value="Genomic_DNA"/>
</dbReference>
<evidence type="ECO:0000313" key="1">
    <source>
        <dbReference type="EMBL" id="PIN06622.1"/>
    </source>
</evidence>